<proteinExistence type="predicted"/>
<dbReference type="InterPro" id="IPR040570">
    <property type="entry name" value="LAL_C2"/>
</dbReference>
<dbReference type="OrthoDB" id="24041at2"/>
<evidence type="ECO:0000313" key="3">
    <source>
        <dbReference type="Proteomes" id="UP000301309"/>
    </source>
</evidence>
<sequence length="101" mass="10518">MRAAAGLPVYLEPTRSRHAGLRFLTAPGTGRLVSITGIAAAERVPGVLAVVTTGTPGRAVRPPMDAYDRLGHVIAVGDTPQEVEATLDTVMALVRVETTAD</sequence>
<keyword evidence="3" id="KW-1185">Reference proteome</keyword>
<feature type="domain" description="L-amino acid ligase C-terminal" evidence="1">
    <location>
        <begin position="22"/>
        <end position="98"/>
    </location>
</feature>
<organism evidence="2 3">
    <name type="scientific">Streptomyces violaceusniger</name>
    <dbReference type="NCBI Taxonomy" id="68280"/>
    <lineage>
        <taxon>Bacteria</taxon>
        <taxon>Bacillati</taxon>
        <taxon>Actinomycetota</taxon>
        <taxon>Actinomycetes</taxon>
        <taxon>Kitasatosporales</taxon>
        <taxon>Streptomycetaceae</taxon>
        <taxon>Streptomyces</taxon>
        <taxon>Streptomyces violaceusniger group</taxon>
    </lineage>
</organism>
<dbReference type="Pfam" id="PF18603">
    <property type="entry name" value="LAL_C2"/>
    <property type="match status" value="1"/>
</dbReference>
<gene>
    <name evidence="2" type="ORF">SVIO_026030</name>
</gene>
<accession>A0A4D4KZL2</accession>
<dbReference type="EMBL" id="BJHW01000001">
    <property type="protein sequence ID" value="GDY51980.1"/>
    <property type="molecule type" value="Genomic_DNA"/>
</dbReference>
<protein>
    <recommendedName>
        <fullName evidence="1">L-amino acid ligase C-terminal domain-containing protein</fullName>
    </recommendedName>
</protein>
<dbReference type="Gene3D" id="3.30.470.20">
    <property type="entry name" value="ATP-grasp fold, B domain"/>
    <property type="match status" value="1"/>
</dbReference>
<comment type="caution">
    <text evidence="2">The sequence shown here is derived from an EMBL/GenBank/DDBJ whole genome shotgun (WGS) entry which is preliminary data.</text>
</comment>
<dbReference type="AlphaFoldDB" id="A0A4D4KZL2"/>
<name>A0A4D4KZL2_STRVO</name>
<reference evidence="2 3" key="1">
    <citation type="journal article" date="2020" name="Int. J. Syst. Evol. Microbiol.">
        <title>Reclassification of Streptomyces castelarensis and Streptomyces sporoclivatus as later heterotypic synonyms of Streptomyces antimycoticus.</title>
        <authorList>
            <person name="Komaki H."/>
            <person name="Tamura T."/>
        </authorList>
    </citation>
    <scope>NUCLEOTIDE SEQUENCE [LARGE SCALE GENOMIC DNA]</scope>
    <source>
        <strain evidence="2 3">NBRC 13459</strain>
    </source>
</reference>
<evidence type="ECO:0000259" key="1">
    <source>
        <dbReference type="Pfam" id="PF18603"/>
    </source>
</evidence>
<dbReference type="Proteomes" id="UP000301309">
    <property type="component" value="Unassembled WGS sequence"/>
</dbReference>
<evidence type="ECO:0000313" key="2">
    <source>
        <dbReference type="EMBL" id="GDY51980.1"/>
    </source>
</evidence>